<accession>A0A1S0TT59</accession>
<organism evidence="1">
    <name type="scientific">Loa loa</name>
    <name type="common">Eye worm</name>
    <name type="synonym">Filaria loa</name>
    <dbReference type="NCBI Taxonomy" id="7209"/>
    <lineage>
        <taxon>Eukaryota</taxon>
        <taxon>Metazoa</taxon>
        <taxon>Ecdysozoa</taxon>
        <taxon>Nematoda</taxon>
        <taxon>Chromadorea</taxon>
        <taxon>Rhabditida</taxon>
        <taxon>Spirurina</taxon>
        <taxon>Spiruromorpha</taxon>
        <taxon>Filarioidea</taxon>
        <taxon>Onchocercidae</taxon>
        <taxon>Loa</taxon>
    </lineage>
</organism>
<protein>
    <submittedName>
        <fullName evidence="1">Uncharacterized protein</fullName>
    </submittedName>
</protein>
<dbReference type="CTD" id="9946878"/>
<feature type="non-terminal residue" evidence="1">
    <location>
        <position position="1"/>
    </location>
</feature>
<dbReference type="OrthoDB" id="10621588at2759"/>
<dbReference type="InParanoid" id="A0A1S0TT59"/>
<sequence length="105" mass="11687">ESPKRPVRERQGRLQKVQREVPFSRQTRFFLCSLLTINSACVLKGSNNAMNGQSSCLPIEDQNGPLMILNMAKAEVLLQGVPISSLWNSSVAEVDEHIEHTILGK</sequence>
<reference evidence="1" key="1">
    <citation type="submission" date="2012-04" db="EMBL/GenBank/DDBJ databases">
        <title>The Genome Sequence of Loa loa.</title>
        <authorList>
            <consortium name="The Broad Institute Genome Sequencing Platform"/>
            <consortium name="Broad Institute Genome Sequencing Center for Infectious Disease"/>
            <person name="Nutman T.B."/>
            <person name="Fink D.L."/>
            <person name="Russ C."/>
            <person name="Young S."/>
            <person name="Zeng Q."/>
            <person name="Gargeya S."/>
            <person name="Alvarado L."/>
            <person name="Berlin A."/>
            <person name="Chapman S.B."/>
            <person name="Chen Z."/>
            <person name="Freedman E."/>
            <person name="Gellesch M."/>
            <person name="Goldberg J."/>
            <person name="Griggs A."/>
            <person name="Gujja S."/>
            <person name="Heilman E.R."/>
            <person name="Heiman D."/>
            <person name="Howarth C."/>
            <person name="Mehta T."/>
            <person name="Neiman D."/>
            <person name="Pearson M."/>
            <person name="Roberts A."/>
            <person name="Saif S."/>
            <person name="Shea T."/>
            <person name="Shenoy N."/>
            <person name="Sisk P."/>
            <person name="Stolte C."/>
            <person name="Sykes S."/>
            <person name="White J."/>
            <person name="Yandava C."/>
            <person name="Haas B."/>
            <person name="Henn M.R."/>
            <person name="Nusbaum C."/>
            <person name="Birren B."/>
        </authorList>
    </citation>
    <scope>NUCLEOTIDE SEQUENCE [LARGE SCALE GENOMIC DNA]</scope>
</reference>
<evidence type="ECO:0000313" key="1">
    <source>
        <dbReference type="EMBL" id="EFO19055.1"/>
    </source>
</evidence>
<dbReference type="GeneID" id="9946878"/>
<dbReference type="KEGG" id="loa:LOAG_09439"/>
<dbReference type="EMBL" id="JH712901">
    <property type="protein sequence ID" value="EFO19055.1"/>
    <property type="molecule type" value="Genomic_DNA"/>
</dbReference>
<dbReference type="AlphaFoldDB" id="A0A1S0TT59"/>
<dbReference type="RefSeq" id="XP_003145014.1">
    <property type="nucleotide sequence ID" value="XM_003144966.1"/>
</dbReference>
<gene>
    <name evidence="1" type="ORF">LOAG_09439</name>
</gene>
<proteinExistence type="predicted"/>
<name>A0A1S0TT59_LOALO</name>